<accession>D6XJN8</accession>
<evidence type="ECO:0000313" key="4">
    <source>
        <dbReference type="Proteomes" id="UP000008524"/>
    </source>
</evidence>
<feature type="region of interest" description="Disordered" evidence="1">
    <location>
        <begin position="396"/>
        <end position="421"/>
    </location>
</feature>
<feature type="compositionally biased region" description="Polar residues" evidence="1">
    <location>
        <begin position="181"/>
        <end position="195"/>
    </location>
</feature>
<feature type="compositionally biased region" description="Low complexity" evidence="1">
    <location>
        <begin position="407"/>
        <end position="421"/>
    </location>
</feature>
<dbReference type="RefSeq" id="XP_846330.1">
    <property type="nucleotide sequence ID" value="XM_841237.1"/>
</dbReference>
<feature type="region of interest" description="Disordered" evidence="1">
    <location>
        <begin position="103"/>
        <end position="158"/>
    </location>
</feature>
<dbReference type="PaxDb" id="5691-AAZ12771"/>
<dbReference type="Proteomes" id="UP000008524">
    <property type="component" value="Chromosome 7"/>
</dbReference>
<protein>
    <recommendedName>
        <fullName evidence="5">T. brucei spp.-specific protein</fullName>
    </recommendedName>
</protein>
<dbReference type="AlphaFoldDB" id="Q57XT0"/>
<evidence type="ECO:0000313" key="2">
    <source>
        <dbReference type="EMBL" id="AAX69589.1"/>
    </source>
</evidence>
<feature type="compositionally biased region" description="Polar residues" evidence="1">
    <location>
        <begin position="103"/>
        <end position="121"/>
    </location>
</feature>
<reference evidence="3 4" key="2">
    <citation type="journal article" date="2005" name="Science">
        <title>The genome of the African trypanosome Trypanosoma brucei.</title>
        <authorList>
            <person name="Berriman M."/>
            <person name="Ghedin E."/>
            <person name="Hertz-Fowler C."/>
            <person name="Blandin G."/>
            <person name="Renauld H."/>
            <person name="Bartholomeu D.C."/>
            <person name="Lennard N.J."/>
            <person name="Caler E."/>
            <person name="Hamlin N.E."/>
            <person name="Haas B."/>
            <person name="Bohme U."/>
            <person name="Hannick L."/>
            <person name="Aslett M.A."/>
            <person name="Shallom J."/>
            <person name="Marcello L."/>
            <person name="Hou L."/>
            <person name="Wickstead B."/>
            <person name="Alsmark U.C."/>
            <person name="Arrowsmith C."/>
            <person name="Atkin R.J."/>
            <person name="Barron A.J."/>
            <person name="Bringaud F."/>
            <person name="Brooks K."/>
            <person name="Carrington M."/>
            <person name="Cherevach I."/>
            <person name="Chillingworth T.J."/>
            <person name="Churcher C."/>
            <person name="Clark L.N."/>
            <person name="Corton C.H."/>
            <person name="Cronin A."/>
            <person name="Davies R.M."/>
            <person name="Doggett J."/>
            <person name="Djikeng A."/>
            <person name="Feldblyum T."/>
            <person name="Field M.C."/>
            <person name="Fraser A."/>
            <person name="Goodhead I."/>
            <person name="Hance Z."/>
            <person name="Harper D."/>
            <person name="Harris B.R."/>
            <person name="Hauser H."/>
            <person name="Hostetler J."/>
            <person name="Ivens A."/>
            <person name="Jagels K."/>
            <person name="Johnson D."/>
            <person name="Johnson J."/>
            <person name="Jones K."/>
            <person name="Kerhornou A.X."/>
            <person name="Koo H."/>
            <person name="Larke N."/>
            <person name="Landfear S."/>
            <person name="Larkin C."/>
            <person name="Leech V."/>
            <person name="Line A."/>
            <person name="Lord A."/>
            <person name="Macleod A."/>
            <person name="Mooney P.J."/>
            <person name="Moule S."/>
            <person name="Martin D.M."/>
            <person name="Morgan G.W."/>
            <person name="Mungall K."/>
            <person name="Norbertczak H."/>
            <person name="Ormond D."/>
            <person name="Pai G."/>
            <person name="Peacock C.S."/>
            <person name="Peterson J."/>
            <person name="Quail M.A."/>
            <person name="Rabbinowitsch E."/>
            <person name="Rajandream M.A."/>
            <person name="Reitter C."/>
            <person name="Salzberg S.L."/>
            <person name="Sanders M."/>
            <person name="Schobel S."/>
            <person name="Sharp S."/>
            <person name="Simmonds M."/>
            <person name="Simpson A.J."/>
            <person name="Tallon L."/>
            <person name="Turner C.M."/>
            <person name="Tait A."/>
            <person name="Tivey A.R."/>
            <person name="Van Aken S."/>
            <person name="Walker D."/>
            <person name="Wanless D."/>
            <person name="Wang S."/>
            <person name="White B."/>
            <person name="White O."/>
            <person name="Whitehead S."/>
            <person name="Woodward J."/>
            <person name="Wortman J."/>
            <person name="Adams M.D."/>
            <person name="Embley T.M."/>
            <person name="Gull K."/>
            <person name="Ullu E."/>
            <person name="Barry J.D."/>
            <person name="Fairlamb A.H."/>
            <person name="Opperdoes F."/>
            <person name="Barrell B.G."/>
            <person name="Donelson J.E."/>
            <person name="Hall N."/>
            <person name="Fraser C.M."/>
            <person name="Melville S.E."/>
            <person name="El-Sayed N.M."/>
        </authorList>
    </citation>
    <scope>NUCLEOTIDE SEQUENCE [LARGE SCALE GENOMIC DNA]</scope>
    <source>
        <strain evidence="3 4">927/4 GUTat10.1</strain>
    </source>
</reference>
<proteinExistence type="predicted"/>
<dbReference type="VEuPathDB" id="TriTrypDB:Tb927.7.7100"/>
<dbReference type="KEGG" id="tbr:Tb927.7.7100"/>
<sequence>MSLAYLKRMVAECEWQGGLNDPDVSGVSELTADASEYSKRSPKRLPTHPIPLTIVDVPAASLVDGGRFDHLFDLGSDRADASEVASLREGIHYDPSNTKIFVQTQRNAKQSQQSSVSSHAGTSDKVMKKGKKSVVETGASGAVEDGSTPSEQKGHTRRNICEKGNMSRTNSVNRFNKENNKGSSVITKESRTCSPPNRRKIDVAELQRFVRSVTTGSHVSRGALSHSEASRMSPMKVKEQQCGPAPKSIFKRSLTQGIRRVSSSGTNPGACRMEAPTRRFQKYHSTPNLAHTSPFSRCNSRRVPTSLHVAATKKHTSTAAPLSRQESKKGLAGAALQQRSRDTLGNGQGDVAVKARTASGKLKLWMEEKPKRGHTPMPEGVPSLQPLCSKVNLGRRPTHTKKGKSGAVKTVSDTTATTPTATPKTTVAPVITTMASAMSRVVTETEGTPIAQVEPQTTVASRFERSDLICVSFSDDVVEIAPRAEGDSVPKVRPLPLSMLEVSRRRLEKAVTSHSPTKLSWAVGSRRRKVVARHNVSHTTKCKKRNAARVTRKPRGGPQLGKASSKKQQPQGEKQTEGKGDFTHTTPSKVAAASMQKKRRLTHKKALRKLPKTPPCRLGRSSTAKQNDVHENEPIYPVKKEYGEGCRRKKNNRRRRTMSPDEEGREREMWAALCNPTRGAKNGLGWWQTTTDKEPIAMATDAASVAGRCEGEEIRRVNTPYGDEESAKTAHYPMGKRGSSFRRKNKSWVPATFSGGHLVEMNSGTSVNEDWGNSTDSMHVRDLQVGVSSAMKGPREVTSKRSGKSRTDIGETGYGTYAEKRQRSRTSIRNASSFRFTVSLSTLTTVSTQSANSAQGKSAINCDVLPSGQMAGGKSELDVDEDALSSRSPSARSPQVSTEFFTAVAGAVPPLEQQGKHQIRGLLRSFSTRCSYLTCGEGSPSPEPSNEVSVTWQTHLKEVELGKQGRSEKKAAAPVLNFCRTQGSERAIRCDTMVVCADSMGPKILPRPVNAPAVDPPERSCPKESENNTAVRAASGTNVTCQIRQTASATNGKPSGGRSLSTTSLLAKSRGSSERKRKSGPGISLFGQGSKENMCRDARISRAFYLKAPNALRSVPLVNARPFSYTQTNPTLPCTETNIKTRRRAWSLERIASSKPGSLSYFSNSNASTKSSGGNNNSGSNNPNSGYCSIASSSKRSSVGARSCIKNNNNNNSNNISDSSRCSKGKKNEYAGHDGCSFQRLGNGSLGKLMYGRGVNIA</sequence>
<feature type="compositionally biased region" description="Low complexity" evidence="1">
    <location>
        <begin position="1201"/>
        <end position="1222"/>
    </location>
</feature>
<reference evidence="3" key="1">
    <citation type="journal article" date="2005" name="Science">
        <title>Comparative genomics of trypanosomatid parasitic protozoa.</title>
        <authorList>
            <person name="El-Sayed N.M."/>
            <person name="Myler P.J."/>
            <person name="Blandin G."/>
            <person name="Berriman M."/>
            <person name="Crabtree J."/>
            <person name="Aggarwal G."/>
            <person name="Caler E."/>
            <person name="Renauld H."/>
            <person name="Worthey E.A."/>
            <person name="Hertz-Fowler C."/>
            <person name="Ghedin E."/>
            <person name="Peacock C."/>
            <person name="Bartholomeu D.C."/>
            <person name="Haas B.J."/>
            <person name="Tran A.N."/>
            <person name="Wortman J.R."/>
            <person name="Alsmark U.C."/>
            <person name="Angiuoli S."/>
            <person name="Anupama A."/>
            <person name="Badger J."/>
            <person name="Bringaud F."/>
            <person name="Cadag E."/>
            <person name="Carlton J.M."/>
            <person name="Cerqueira G.C."/>
            <person name="Creasy T."/>
            <person name="Delcher A.L."/>
            <person name="Djikeng A."/>
            <person name="Embley T.M."/>
            <person name="Hauser C."/>
            <person name="Ivens A.C."/>
            <person name="Kummerfeld S.K."/>
            <person name="Pereira-Leal J.B."/>
            <person name="Nilsson D."/>
            <person name="Peterson J."/>
            <person name="Salzberg S.L."/>
            <person name="Shallom J."/>
            <person name="Silva J.C."/>
            <person name="Sundaram J."/>
            <person name="Westenberger S."/>
            <person name="White O."/>
            <person name="Melville S.E."/>
            <person name="Donelson J.E."/>
            <person name="Andersson B."/>
            <person name="Stuart K.D."/>
            <person name="Hall N."/>
        </authorList>
    </citation>
    <scope>NUCLEOTIDE SEQUENCE</scope>
    <source>
        <strain evidence="3">927/4 GUTat10.1</strain>
    </source>
</reference>
<reference evidence="2" key="3">
    <citation type="submission" date="2005-04" db="EMBL/GenBank/DDBJ databases">
        <title>.</title>
        <authorList>
            <person name="Ghedin E."/>
            <person name="Blandin G."/>
            <person name="Bartholomeu D."/>
            <person name="Caler E."/>
            <person name="Haas B."/>
            <person name="Hannick L."/>
            <person name="Shallom J."/>
            <person name="Hou L."/>
            <person name="Djikeng A."/>
            <person name="Feldblyum T."/>
            <person name="Hostetler J."/>
            <person name="Johnson J."/>
            <person name="Jones K."/>
            <person name="Koo H.L."/>
            <person name="Larkin C."/>
            <person name="Pai G."/>
            <person name="Peterson J."/>
            <person name="Khalak H.G."/>
            <person name="Salzberg S."/>
            <person name="Simpson A.J."/>
            <person name="Tallon L."/>
            <person name="Van Aken S."/>
            <person name="Wanless D."/>
            <person name="White O."/>
            <person name="Wortman J."/>
            <person name="Fraser C.M."/>
            <person name="El-Sayed N.M.A."/>
        </authorList>
    </citation>
    <scope>NUCLEOTIDE SEQUENCE</scope>
    <source>
        <strain evidence="2">GUTat10.1</strain>
    </source>
</reference>
<keyword evidence="4" id="KW-1185">Reference proteome</keyword>
<feature type="compositionally biased region" description="Basic and acidic residues" evidence="1">
    <location>
        <begin position="793"/>
        <end position="809"/>
    </location>
</feature>
<feature type="region of interest" description="Disordered" evidence="1">
    <location>
        <begin position="1159"/>
        <end position="1182"/>
    </location>
</feature>
<feature type="region of interest" description="Disordered" evidence="1">
    <location>
        <begin position="524"/>
        <end position="629"/>
    </location>
</feature>
<feature type="region of interest" description="Disordered" evidence="1">
    <location>
        <begin position="1201"/>
        <end position="1224"/>
    </location>
</feature>
<organism evidence="2 4">
    <name type="scientific">Trypanosoma brucei brucei (strain 927/4 GUTat10.1)</name>
    <dbReference type="NCBI Taxonomy" id="185431"/>
    <lineage>
        <taxon>Eukaryota</taxon>
        <taxon>Discoba</taxon>
        <taxon>Euglenozoa</taxon>
        <taxon>Kinetoplastea</taxon>
        <taxon>Metakinetoplastina</taxon>
        <taxon>Trypanosomatida</taxon>
        <taxon>Trypanosomatidae</taxon>
        <taxon>Trypanosoma</taxon>
    </lineage>
</organism>
<feature type="compositionally biased region" description="Basic and acidic residues" evidence="1">
    <location>
        <begin position="1016"/>
        <end position="1026"/>
    </location>
</feature>
<feature type="compositionally biased region" description="Low complexity" evidence="1">
    <location>
        <begin position="1163"/>
        <end position="1182"/>
    </location>
</feature>
<feature type="region of interest" description="Disordered" evidence="1">
    <location>
        <begin position="313"/>
        <end position="348"/>
    </location>
</feature>
<dbReference type="GeneID" id="3658941"/>
<feature type="region of interest" description="Disordered" evidence="1">
    <location>
        <begin position="722"/>
        <end position="742"/>
    </location>
</feature>
<reference evidence="3" key="4">
    <citation type="submission" date="2005-04" db="EMBL/GenBank/DDBJ databases">
        <title>Sequencing, closure, and annotation of Trypanosoma brucei chromosomes 2 through 8.</title>
        <authorList>
            <person name="Ghedin E."/>
            <person name="Blandin G."/>
            <person name="Bartholomeu D."/>
            <person name="Caler E."/>
            <person name="Haas B."/>
            <person name="Hannick L."/>
            <person name="Shallom J."/>
            <person name="Hou L."/>
            <person name="Djikeng A."/>
            <person name="Feldblyum T."/>
            <person name="Hostetler J."/>
            <person name="Johnson J."/>
            <person name="Jones K."/>
            <person name="Koo H.L."/>
            <person name="Larkin C."/>
            <person name="Pai G."/>
            <person name="Peterson J."/>
            <person name="Khalak H.G."/>
            <person name="Salzberg S."/>
            <person name="Simpson A.J."/>
            <person name="Tallon L."/>
            <person name="Van Aken S."/>
            <person name="Wanless D."/>
            <person name="White O."/>
            <person name="Wortman J."/>
            <person name="Fraser C.M."/>
            <person name="El-Sayed N.M.A."/>
        </authorList>
    </citation>
    <scope>NUCLEOTIDE SEQUENCE</scope>
    <source>
        <strain evidence="3">927/4 GUTat10.1</strain>
    </source>
</reference>
<feature type="region of interest" description="Disordered" evidence="1">
    <location>
        <begin position="220"/>
        <end position="244"/>
    </location>
</feature>
<feature type="compositionally biased region" description="Basic residues" evidence="1">
    <location>
        <begin position="647"/>
        <end position="657"/>
    </location>
</feature>
<gene>
    <name evidence="3" type="primary">Tb07.21H15.290</name>
    <name evidence="2" type="ORF">Tb927.7.7100</name>
</gene>
<evidence type="ECO:0000313" key="3">
    <source>
        <dbReference type="EMBL" id="AAZ12771.1"/>
    </source>
</evidence>
<evidence type="ECO:0008006" key="5">
    <source>
        <dbReference type="Google" id="ProtNLM"/>
    </source>
</evidence>
<feature type="region of interest" description="Disordered" evidence="1">
    <location>
        <begin position="871"/>
        <end position="895"/>
    </location>
</feature>
<feature type="compositionally biased region" description="Polar residues" evidence="1">
    <location>
        <begin position="1027"/>
        <end position="1053"/>
    </location>
</feature>
<accession>Q57XT0</accession>
<feature type="region of interest" description="Disordered" evidence="1">
    <location>
        <begin position="790"/>
        <end position="812"/>
    </location>
</feature>
<feature type="compositionally biased region" description="Basic residues" evidence="1">
    <location>
        <begin position="596"/>
        <end position="611"/>
    </location>
</feature>
<feature type="compositionally biased region" description="Low complexity" evidence="1">
    <location>
        <begin position="1059"/>
        <end position="1070"/>
    </location>
</feature>
<feature type="region of interest" description="Disordered" evidence="1">
    <location>
        <begin position="170"/>
        <end position="196"/>
    </location>
</feature>
<dbReference type="EMBL" id="AC159412">
    <property type="protein sequence ID" value="AAX69589.1"/>
    <property type="molecule type" value="Genomic_DNA"/>
</dbReference>
<feature type="compositionally biased region" description="Basic residues" evidence="1">
    <location>
        <begin position="525"/>
        <end position="555"/>
    </location>
</feature>
<feature type="compositionally biased region" description="Low complexity" evidence="1">
    <location>
        <begin position="885"/>
        <end position="894"/>
    </location>
</feature>
<feature type="region of interest" description="Disordered" evidence="1">
    <location>
        <begin position="1007"/>
        <end position="1089"/>
    </location>
</feature>
<evidence type="ECO:0000256" key="1">
    <source>
        <dbReference type="SAM" id="MobiDB-lite"/>
    </source>
</evidence>
<dbReference type="GO" id="GO:0030863">
    <property type="term" value="C:cortical cytoskeleton"/>
    <property type="evidence" value="ECO:0006056"/>
    <property type="project" value="Others"/>
</dbReference>
<feature type="region of interest" description="Disordered" evidence="1">
    <location>
        <begin position="644"/>
        <end position="666"/>
    </location>
</feature>
<name>Q57XT0_TRYB2</name>
<dbReference type="InParanoid" id="Q57XT0"/>
<dbReference type="EMBL" id="CP000070">
    <property type="protein sequence ID" value="AAZ12771.1"/>
    <property type="molecule type" value="Genomic_DNA"/>
</dbReference>